<keyword evidence="1" id="KW-0175">Coiled coil</keyword>
<keyword evidence="4" id="KW-1185">Reference proteome</keyword>
<feature type="compositionally biased region" description="Polar residues" evidence="2">
    <location>
        <begin position="383"/>
        <end position="394"/>
    </location>
</feature>
<evidence type="ECO:0000313" key="3">
    <source>
        <dbReference type="EMBL" id="OMJ82072.1"/>
    </source>
</evidence>
<feature type="region of interest" description="Disordered" evidence="2">
    <location>
        <begin position="381"/>
        <end position="405"/>
    </location>
</feature>
<proteinExistence type="predicted"/>
<feature type="coiled-coil region" evidence="1">
    <location>
        <begin position="193"/>
        <end position="220"/>
    </location>
</feature>
<dbReference type="AlphaFoldDB" id="A0A1R2BZ60"/>
<name>A0A1R2BZ60_9CILI</name>
<evidence type="ECO:0000256" key="2">
    <source>
        <dbReference type="SAM" id="MobiDB-lite"/>
    </source>
</evidence>
<dbReference type="EMBL" id="MPUH01000355">
    <property type="protein sequence ID" value="OMJ82072.1"/>
    <property type="molecule type" value="Genomic_DNA"/>
</dbReference>
<evidence type="ECO:0000313" key="4">
    <source>
        <dbReference type="Proteomes" id="UP000187209"/>
    </source>
</evidence>
<gene>
    <name evidence="3" type="ORF">SteCoe_17345</name>
</gene>
<sequence>MWKSMYQIRLIRFEGISDFNSCDLMLNGQFIENLYPSNPGNFITLNSQGIYMILVKQAERELSVSFELKILKDEGMQWFPLQENSDRHIISLADEVPLPRVLLLWQVKRIEDICSSIVTEESISESDFMPQISLFSYDVYTPRFHCEDVTPKSEKLLIEGTDTTQYNTEIDTKLNESQEINKQSLILHISQMKSELDSSYAKSQNALSQLESKNQELIHVYQEIHSLKSKISKLESENIYLQSLNDPILHNQTSALNSQLLSLKNSLKKQSTPSPSPSKTTNTSVLEEMVKKECLFFGISSVIKENEVVYSKGTLKLNLLTKNNKLYCREGDNTKLFTNYADKLSSEKTYKERPFTLKSPFRKPLSIVSKSISYVKSLRKTSSRNSINSQTTARSGERSSRNRLP</sequence>
<comment type="caution">
    <text evidence="3">The sequence shown here is derived from an EMBL/GenBank/DDBJ whole genome shotgun (WGS) entry which is preliminary data.</text>
</comment>
<feature type="compositionally biased region" description="Basic and acidic residues" evidence="2">
    <location>
        <begin position="395"/>
        <end position="405"/>
    </location>
</feature>
<evidence type="ECO:0000256" key="1">
    <source>
        <dbReference type="SAM" id="Coils"/>
    </source>
</evidence>
<reference evidence="3 4" key="1">
    <citation type="submission" date="2016-11" db="EMBL/GenBank/DDBJ databases">
        <title>The macronuclear genome of Stentor coeruleus: a giant cell with tiny introns.</title>
        <authorList>
            <person name="Slabodnick M."/>
            <person name="Ruby J.G."/>
            <person name="Reiff S.B."/>
            <person name="Swart E.C."/>
            <person name="Gosai S."/>
            <person name="Prabakaran S."/>
            <person name="Witkowska E."/>
            <person name="Larue G.E."/>
            <person name="Fisher S."/>
            <person name="Freeman R.M."/>
            <person name="Gunawardena J."/>
            <person name="Chu W."/>
            <person name="Stover N.A."/>
            <person name="Gregory B.D."/>
            <person name="Nowacki M."/>
            <person name="Derisi J."/>
            <person name="Roy S.W."/>
            <person name="Marshall W.F."/>
            <person name="Sood P."/>
        </authorList>
    </citation>
    <scope>NUCLEOTIDE SEQUENCE [LARGE SCALE GENOMIC DNA]</scope>
    <source>
        <strain evidence="3">WM001</strain>
    </source>
</reference>
<accession>A0A1R2BZ60</accession>
<dbReference type="Proteomes" id="UP000187209">
    <property type="component" value="Unassembled WGS sequence"/>
</dbReference>
<organism evidence="3 4">
    <name type="scientific">Stentor coeruleus</name>
    <dbReference type="NCBI Taxonomy" id="5963"/>
    <lineage>
        <taxon>Eukaryota</taxon>
        <taxon>Sar</taxon>
        <taxon>Alveolata</taxon>
        <taxon>Ciliophora</taxon>
        <taxon>Postciliodesmatophora</taxon>
        <taxon>Heterotrichea</taxon>
        <taxon>Heterotrichida</taxon>
        <taxon>Stentoridae</taxon>
        <taxon>Stentor</taxon>
    </lineage>
</organism>
<protein>
    <submittedName>
        <fullName evidence="3">Uncharacterized protein</fullName>
    </submittedName>
</protein>